<dbReference type="EMBL" id="CAJVCH010538730">
    <property type="protein sequence ID" value="CAG7826124.1"/>
    <property type="molecule type" value="Genomic_DNA"/>
</dbReference>
<dbReference type="AlphaFoldDB" id="A0A8J2PK74"/>
<evidence type="ECO:0000313" key="2">
    <source>
        <dbReference type="EMBL" id="CAG7826124.1"/>
    </source>
</evidence>
<evidence type="ECO:0000256" key="1">
    <source>
        <dbReference type="SAM" id="MobiDB-lite"/>
    </source>
</evidence>
<keyword evidence="3" id="KW-1185">Reference proteome</keyword>
<feature type="region of interest" description="Disordered" evidence="1">
    <location>
        <begin position="23"/>
        <end position="42"/>
    </location>
</feature>
<proteinExistence type="predicted"/>
<evidence type="ECO:0000313" key="3">
    <source>
        <dbReference type="Proteomes" id="UP000708208"/>
    </source>
</evidence>
<dbReference type="Proteomes" id="UP000708208">
    <property type="component" value="Unassembled WGS sequence"/>
</dbReference>
<organism evidence="2 3">
    <name type="scientific">Allacma fusca</name>
    <dbReference type="NCBI Taxonomy" id="39272"/>
    <lineage>
        <taxon>Eukaryota</taxon>
        <taxon>Metazoa</taxon>
        <taxon>Ecdysozoa</taxon>
        <taxon>Arthropoda</taxon>
        <taxon>Hexapoda</taxon>
        <taxon>Collembola</taxon>
        <taxon>Symphypleona</taxon>
        <taxon>Sminthuridae</taxon>
        <taxon>Allacma</taxon>
    </lineage>
</organism>
<comment type="caution">
    <text evidence="2">The sequence shown here is derived from an EMBL/GenBank/DDBJ whole genome shotgun (WGS) entry which is preliminary data.</text>
</comment>
<reference evidence="2" key="1">
    <citation type="submission" date="2021-06" db="EMBL/GenBank/DDBJ databases">
        <authorList>
            <person name="Hodson N. C."/>
            <person name="Mongue J. A."/>
            <person name="Jaron S. K."/>
        </authorList>
    </citation>
    <scope>NUCLEOTIDE SEQUENCE</scope>
</reference>
<accession>A0A8J2PK74</accession>
<protein>
    <submittedName>
        <fullName evidence="2">Uncharacterized protein</fullName>
    </submittedName>
</protein>
<gene>
    <name evidence="2" type="ORF">AFUS01_LOCUS36192</name>
</gene>
<sequence length="132" mass="15179">MIASHRLDNKIFCEAKETSKELVSDYDSEDDSSEDEIAGSQERHNIGIVDVDDVCFQNEFEMSPAYRRLTCFKHTTLNCLKSFDEDRNVKLLIGKVQEMQSQINHSHVLVEEIQKSSGVGHRIFFNKVELLV</sequence>
<name>A0A8J2PK74_9HEXA</name>
<dbReference type="OrthoDB" id="1607513at2759"/>
<feature type="compositionally biased region" description="Acidic residues" evidence="1">
    <location>
        <begin position="24"/>
        <end position="37"/>
    </location>
</feature>